<dbReference type="InterPro" id="IPR036236">
    <property type="entry name" value="Znf_C2H2_sf"/>
</dbReference>
<dbReference type="InterPro" id="IPR013087">
    <property type="entry name" value="Znf_C2H2_type"/>
</dbReference>
<dbReference type="VEuPathDB" id="VectorBase:HLOH_049027"/>
<sequence length="353" mass="39225">MAAGAESSREGSCSQWTQTNIITTTAATQCALGFSISAGAQTGAELSGFQSNNSEVFERAPLALPGGAVGLQEHLRRLPNNRKKKQFREKLKSLHSCRRQYEDATFANYEQVGAGDVSCKRGLSHNREHIRGREPCLPSFYLKTFREKPQLSDGHVEAHFCRVPPNGHLACDAADACEQSPTTRVSLTVSGACPSRRPYICSICHKIFATKCSLVRHARLHTGERPYVCDVCQRGFSQKGILLNHQRVHTGERPYACGVCQKRFAHKGVLLVHSRVHSGEKPYACTACNKSFAEKAHLITHERRHTGERPYVCDVCEKSFVDKRSLSRHERVPLARDPMCVASARKALRKRGT</sequence>
<reference evidence="7 8" key="1">
    <citation type="journal article" date="2020" name="Cell">
        <title>Large-Scale Comparative Analyses of Tick Genomes Elucidate Their Genetic Diversity and Vector Capacities.</title>
        <authorList>
            <consortium name="Tick Genome and Microbiome Consortium (TIGMIC)"/>
            <person name="Jia N."/>
            <person name="Wang J."/>
            <person name="Shi W."/>
            <person name="Du L."/>
            <person name="Sun Y."/>
            <person name="Zhan W."/>
            <person name="Jiang J.F."/>
            <person name="Wang Q."/>
            <person name="Zhang B."/>
            <person name="Ji P."/>
            <person name="Bell-Sakyi L."/>
            <person name="Cui X.M."/>
            <person name="Yuan T.T."/>
            <person name="Jiang B.G."/>
            <person name="Yang W.F."/>
            <person name="Lam T.T."/>
            <person name="Chang Q.C."/>
            <person name="Ding S.J."/>
            <person name="Wang X.J."/>
            <person name="Zhu J.G."/>
            <person name="Ruan X.D."/>
            <person name="Zhao L."/>
            <person name="Wei J.T."/>
            <person name="Ye R.Z."/>
            <person name="Que T.C."/>
            <person name="Du C.H."/>
            <person name="Zhou Y.H."/>
            <person name="Cheng J.X."/>
            <person name="Dai P.F."/>
            <person name="Guo W.B."/>
            <person name="Han X.H."/>
            <person name="Huang E.J."/>
            <person name="Li L.F."/>
            <person name="Wei W."/>
            <person name="Gao Y.C."/>
            <person name="Liu J.Z."/>
            <person name="Shao H.Z."/>
            <person name="Wang X."/>
            <person name="Wang C.C."/>
            <person name="Yang T.C."/>
            <person name="Huo Q.B."/>
            <person name="Li W."/>
            <person name="Chen H.Y."/>
            <person name="Chen S.E."/>
            <person name="Zhou L.G."/>
            <person name="Ni X.B."/>
            <person name="Tian J.H."/>
            <person name="Sheng Y."/>
            <person name="Liu T."/>
            <person name="Pan Y.S."/>
            <person name="Xia L.Y."/>
            <person name="Li J."/>
            <person name="Zhao F."/>
            <person name="Cao W.C."/>
        </authorList>
    </citation>
    <scope>NUCLEOTIDE SEQUENCE [LARGE SCALE GENOMIC DNA]</scope>
    <source>
        <strain evidence="7">HaeL-2018</strain>
    </source>
</reference>
<accession>A0A9J6FEG1</accession>
<dbReference type="GO" id="GO:0005634">
    <property type="term" value="C:nucleus"/>
    <property type="evidence" value="ECO:0007669"/>
    <property type="project" value="TreeGrafter"/>
</dbReference>
<feature type="domain" description="C2H2-type" evidence="6">
    <location>
        <begin position="255"/>
        <end position="282"/>
    </location>
</feature>
<feature type="domain" description="C2H2-type" evidence="6">
    <location>
        <begin position="283"/>
        <end position="310"/>
    </location>
</feature>
<evidence type="ECO:0000313" key="7">
    <source>
        <dbReference type="EMBL" id="KAH9364638.1"/>
    </source>
</evidence>
<keyword evidence="1" id="KW-0479">Metal-binding</keyword>
<keyword evidence="4" id="KW-0862">Zinc</keyword>
<dbReference type="PANTHER" id="PTHR14196:SF14">
    <property type="entry name" value="ZINC FINGER PROTEIN 721-LIKE"/>
    <property type="match status" value="1"/>
</dbReference>
<dbReference type="AlphaFoldDB" id="A0A9J6FEG1"/>
<organism evidence="7 8">
    <name type="scientific">Haemaphysalis longicornis</name>
    <name type="common">Bush tick</name>
    <dbReference type="NCBI Taxonomy" id="44386"/>
    <lineage>
        <taxon>Eukaryota</taxon>
        <taxon>Metazoa</taxon>
        <taxon>Ecdysozoa</taxon>
        <taxon>Arthropoda</taxon>
        <taxon>Chelicerata</taxon>
        <taxon>Arachnida</taxon>
        <taxon>Acari</taxon>
        <taxon>Parasitiformes</taxon>
        <taxon>Ixodida</taxon>
        <taxon>Ixodoidea</taxon>
        <taxon>Ixodidae</taxon>
        <taxon>Haemaphysalinae</taxon>
        <taxon>Haemaphysalis</taxon>
    </lineage>
</organism>
<dbReference type="OMA" id="ITHERRH"/>
<dbReference type="FunFam" id="3.30.160.60:FF:000290">
    <property type="entry name" value="Zinc finger protein 697 isoform X1"/>
    <property type="match status" value="1"/>
</dbReference>
<dbReference type="FunFam" id="3.30.160.60:FF:002343">
    <property type="entry name" value="Zinc finger protein 33A"/>
    <property type="match status" value="1"/>
</dbReference>
<dbReference type="OrthoDB" id="6428463at2759"/>
<dbReference type="PROSITE" id="PS00028">
    <property type="entry name" value="ZINC_FINGER_C2H2_1"/>
    <property type="match status" value="4"/>
</dbReference>
<evidence type="ECO:0000256" key="5">
    <source>
        <dbReference type="PROSITE-ProRule" id="PRU00042"/>
    </source>
</evidence>
<evidence type="ECO:0000256" key="4">
    <source>
        <dbReference type="ARBA" id="ARBA00022833"/>
    </source>
</evidence>
<evidence type="ECO:0000256" key="2">
    <source>
        <dbReference type="ARBA" id="ARBA00022737"/>
    </source>
</evidence>
<dbReference type="GO" id="GO:0008270">
    <property type="term" value="F:zinc ion binding"/>
    <property type="evidence" value="ECO:0007669"/>
    <property type="project" value="UniProtKB-KW"/>
</dbReference>
<dbReference type="InterPro" id="IPR050717">
    <property type="entry name" value="C2H2-ZF_Transcription_Reg"/>
</dbReference>
<dbReference type="GO" id="GO:0000977">
    <property type="term" value="F:RNA polymerase II transcription regulatory region sequence-specific DNA binding"/>
    <property type="evidence" value="ECO:0007669"/>
    <property type="project" value="TreeGrafter"/>
</dbReference>
<dbReference type="FunFam" id="3.30.160.60:FF:000303">
    <property type="entry name" value="Zinc finger protein 41"/>
    <property type="match status" value="1"/>
</dbReference>
<dbReference type="FunFam" id="3.30.160.60:FF:000912">
    <property type="entry name" value="Zinc finger protein 660"/>
    <property type="match status" value="1"/>
</dbReference>
<dbReference type="GO" id="GO:0000981">
    <property type="term" value="F:DNA-binding transcription factor activity, RNA polymerase II-specific"/>
    <property type="evidence" value="ECO:0007669"/>
    <property type="project" value="TreeGrafter"/>
</dbReference>
<protein>
    <recommendedName>
        <fullName evidence="6">C2H2-type domain-containing protein</fullName>
    </recommendedName>
</protein>
<dbReference type="SUPFAM" id="SSF57667">
    <property type="entry name" value="beta-beta-alpha zinc fingers"/>
    <property type="match status" value="3"/>
</dbReference>
<dbReference type="PROSITE" id="PS50157">
    <property type="entry name" value="ZINC_FINGER_C2H2_2"/>
    <property type="match status" value="5"/>
</dbReference>
<dbReference type="Pfam" id="PF00096">
    <property type="entry name" value="zf-C2H2"/>
    <property type="match status" value="5"/>
</dbReference>
<dbReference type="FunFam" id="3.30.160.60:FF:000624">
    <property type="entry name" value="zinc finger protein 697"/>
    <property type="match status" value="1"/>
</dbReference>
<feature type="domain" description="C2H2-type" evidence="6">
    <location>
        <begin position="227"/>
        <end position="254"/>
    </location>
</feature>
<feature type="domain" description="C2H2-type" evidence="6">
    <location>
        <begin position="199"/>
        <end position="226"/>
    </location>
</feature>
<evidence type="ECO:0000256" key="1">
    <source>
        <dbReference type="ARBA" id="ARBA00022723"/>
    </source>
</evidence>
<keyword evidence="3 5" id="KW-0863">Zinc-finger</keyword>
<keyword evidence="8" id="KW-1185">Reference proteome</keyword>
<comment type="caution">
    <text evidence="7">The sequence shown here is derived from an EMBL/GenBank/DDBJ whole genome shotgun (WGS) entry which is preliminary data.</text>
</comment>
<evidence type="ECO:0000256" key="3">
    <source>
        <dbReference type="ARBA" id="ARBA00022771"/>
    </source>
</evidence>
<gene>
    <name evidence="7" type="ORF">HPB48_022281</name>
</gene>
<dbReference type="GO" id="GO:0000122">
    <property type="term" value="P:negative regulation of transcription by RNA polymerase II"/>
    <property type="evidence" value="ECO:0007669"/>
    <property type="project" value="UniProtKB-ARBA"/>
</dbReference>
<keyword evidence="2" id="KW-0677">Repeat</keyword>
<evidence type="ECO:0000313" key="8">
    <source>
        <dbReference type="Proteomes" id="UP000821853"/>
    </source>
</evidence>
<name>A0A9J6FEG1_HAELO</name>
<evidence type="ECO:0000259" key="6">
    <source>
        <dbReference type="PROSITE" id="PS50157"/>
    </source>
</evidence>
<dbReference type="Gene3D" id="3.30.160.60">
    <property type="entry name" value="Classic Zinc Finger"/>
    <property type="match status" value="5"/>
</dbReference>
<dbReference type="Proteomes" id="UP000821853">
    <property type="component" value="Chromosome 10"/>
</dbReference>
<dbReference type="SMART" id="SM00355">
    <property type="entry name" value="ZnF_C2H2"/>
    <property type="match status" value="5"/>
</dbReference>
<dbReference type="EMBL" id="JABSTR010000002">
    <property type="protein sequence ID" value="KAH9364638.1"/>
    <property type="molecule type" value="Genomic_DNA"/>
</dbReference>
<proteinExistence type="predicted"/>
<dbReference type="PANTHER" id="PTHR14196">
    <property type="entry name" value="ODD-SKIPPED - RELATED"/>
    <property type="match status" value="1"/>
</dbReference>
<dbReference type="GO" id="GO:0045595">
    <property type="term" value="P:regulation of cell differentiation"/>
    <property type="evidence" value="ECO:0007669"/>
    <property type="project" value="UniProtKB-ARBA"/>
</dbReference>
<feature type="domain" description="C2H2-type" evidence="6">
    <location>
        <begin position="311"/>
        <end position="338"/>
    </location>
</feature>